<dbReference type="Pfam" id="PF00561">
    <property type="entry name" value="Abhydrolase_1"/>
    <property type="match status" value="1"/>
</dbReference>
<evidence type="ECO:0000256" key="5">
    <source>
        <dbReference type="SAM" id="SignalP"/>
    </source>
</evidence>
<dbReference type="PANTHER" id="PTHR10272:SF14">
    <property type="entry name" value="PAF ACETYLHYDROLASE FAMILY PROTEIN"/>
    <property type="match status" value="1"/>
</dbReference>
<feature type="chain" id="PRO_5012949497" description="1-alkyl-2-acetylglycerophosphocholine esterase" evidence="5">
    <location>
        <begin position="16"/>
        <end position="366"/>
    </location>
</feature>
<name>A0A0P7BNP4_9HYPO</name>
<evidence type="ECO:0000256" key="3">
    <source>
        <dbReference type="ARBA" id="ARBA00022963"/>
    </source>
</evidence>
<reference evidence="7 8" key="1">
    <citation type="submission" date="2015-09" db="EMBL/GenBank/DDBJ databases">
        <title>Draft genome of a European isolate of the apple canker pathogen Neonectria ditissima.</title>
        <authorList>
            <person name="Gomez-Cortecero A."/>
            <person name="Harrison R.J."/>
            <person name="Armitage A.D."/>
        </authorList>
    </citation>
    <scope>NUCLEOTIDE SEQUENCE [LARGE SCALE GENOMIC DNA]</scope>
    <source>
        <strain evidence="7 8">R09/05</strain>
    </source>
</reference>
<dbReference type="AlphaFoldDB" id="A0A0P7BNP4"/>
<keyword evidence="5" id="KW-0732">Signal</keyword>
<evidence type="ECO:0000256" key="1">
    <source>
        <dbReference type="ARBA" id="ARBA00013201"/>
    </source>
</evidence>
<protein>
    <recommendedName>
        <fullName evidence="1">1-alkyl-2-acetylglycerophosphocholine esterase</fullName>
        <ecNumber evidence="1">3.1.1.47</ecNumber>
    </recommendedName>
</protein>
<dbReference type="EC" id="3.1.1.47" evidence="1"/>
<keyword evidence="8" id="KW-1185">Reference proteome</keyword>
<keyword evidence="2" id="KW-0378">Hydrolase</keyword>
<sequence>MQFLLQLSFFALLSAGSLLKPSGPFNVGFSQHIVPHLTPNDPTPGPGNELLIHLYYPTRDTKSQSAVPYFDAQSAVIWNTLLQLPEGSLLDLTTTLLGNASFLNAPTGRSTILFSPGGGVNAWMYYGLLADLASRGYTVIAIDHPGESPALRWPNGTETIGWSINLIFTQTLIDQIHVYRVDDLNAVLSWFSSFVRESRAPFDTSKFITIGHSIGGSASVAIVPSHPKVKAAVNLDGAFPENETVVTDVGSPVFLMSSINHTTQFDPSWAEFQNHQTGWWESVSIYGSGHLDYSDITAWNSALGFPPLIRNEFGPTGGVRTTEIVRKYVADFFAWVEGKGKGVLALPSLKWREVVYVNGTDFGTVS</sequence>
<dbReference type="EMBL" id="LKCW01000054">
    <property type="protein sequence ID" value="KPM42077.1"/>
    <property type="molecule type" value="Genomic_DNA"/>
</dbReference>
<dbReference type="Proteomes" id="UP000050424">
    <property type="component" value="Unassembled WGS sequence"/>
</dbReference>
<dbReference type="GO" id="GO:0003847">
    <property type="term" value="F:1-alkyl-2-acetylglycerophosphocholine esterase activity"/>
    <property type="evidence" value="ECO:0007669"/>
    <property type="project" value="UniProtKB-EC"/>
</dbReference>
<dbReference type="InterPro" id="IPR029058">
    <property type="entry name" value="AB_hydrolase_fold"/>
</dbReference>
<dbReference type="SUPFAM" id="SSF53474">
    <property type="entry name" value="alpha/beta-Hydrolases"/>
    <property type="match status" value="1"/>
</dbReference>
<dbReference type="GO" id="GO:0016042">
    <property type="term" value="P:lipid catabolic process"/>
    <property type="evidence" value="ECO:0007669"/>
    <property type="project" value="UniProtKB-KW"/>
</dbReference>
<evidence type="ECO:0000256" key="2">
    <source>
        <dbReference type="ARBA" id="ARBA00022801"/>
    </source>
</evidence>
<keyword evidence="4" id="KW-0443">Lipid metabolism</keyword>
<proteinExistence type="predicted"/>
<dbReference type="OrthoDB" id="2363873at2759"/>
<keyword evidence="3" id="KW-0442">Lipid degradation</keyword>
<feature type="domain" description="AB hydrolase-1" evidence="6">
    <location>
        <begin position="111"/>
        <end position="244"/>
    </location>
</feature>
<evidence type="ECO:0000313" key="7">
    <source>
        <dbReference type="EMBL" id="KPM42077.1"/>
    </source>
</evidence>
<comment type="caution">
    <text evidence="7">The sequence shown here is derived from an EMBL/GenBank/DDBJ whole genome shotgun (WGS) entry which is preliminary data.</text>
</comment>
<dbReference type="STRING" id="78410.A0A0P7BNP4"/>
<gene>
    <name evidence="7" type="ORF">AK830_g4469</name>
</gene>
<dbReference type="PANTHER" id="PTHR10272">
    <property type="entry name" value="PLATELET-ACTIVATING FACTOR ACETYLHYDROLASE"/>
    <property type="match status" value="1"/>
</dbReference>
<dbReference type="Gene3D" id="3.40.50.1820">
    <property type="entry name" value="alpha/beta hydrolase"/>
    <property type="match status" value="1"/>
</dbReference>
<organism evidence="7 8">
    <name type="scientific">Neonectria ditissima</name>
    <dbReference type="NCBI Taxonomy" id="78410"/>
    <lineage>
        <taxon>Eukaryota</taxon>
        <taxon>Fungi</taxon>
        <taxon>Dikarya</taxon>
        <taxon>Ascomycota</taxon>
        <taxon>Pezizomycotina</taxon>
        <taxon>Sordariomycetes</taxon>
        <taxon>Hypocreomycetidae</taxon>
        <taxon>Hypocreales</taxon>
        <taxon>Nectriaceae</taxon>
        <taxon>Neonectria</taxon>
    </lineage>
</organism>
<evidence type="ECO:0000313" key="8">
    <source>
        <dbReference type="Proteomes" id="UP000050424"/>
    </source>
</evidence>
<evidence type="ECO:0000259" key="6">
    <source>
        <dbReference type="Pfam" id="PF00561"/>
    </source>
</evidence>
<dbReference type="InterPro" id="IPR000073">
    <property type="entry name" value="AB_hydrolase_1"/>
</dbReference>
<evidence type="ECO:0000256" key="4">
    <source>
        <dbReference type="ARBA" id="ARBA00023098"/>
    </source>
</evidence>
<accession>A0A0P7BNP4</accession>
<feature type="signal peptide" evidence="5">
    <location>
        <begin position="1"/>
        <end position="15"/>
    </location>
</feature>